<feature type="coiled-coil region" evidence="1">
    <location>
        <begin position="19"/>
        <end position="53"/>
    </location>
</feature>
<dbReference type="RefSeq" id="WP_094785021.1">
    <property type="nucleotide sequence ID" value="NZ_BEDT01000004.1"/>
</dbReference>
<reference evidence="3" key="1">
    <citation type="submission" date="2017-08" db="EMBL/GenBank/DDBJ databases">
        <title>Draft genome sequence of Lactococcus sp. strain Rs-Y01, isolated from the gut of the lower termite Reticulitermes speratus.</title>
        <authorList>
            <person name="Ohkuma M."/>
            <person name="Yuki M."/>
        </authorList>
    </citation>
    <scope>NUCLEOTIDE SEQUENCE [LARGE SCALE GENOMIC DNA]</scope>
    <source>
        <strain evidence="3">Rs-Y01</strain>
    </source>
</reference>
<proteinExistence type="predicted"/>
<gene>
    <name evidence="2" type="ORF">RsY01_1589</name>
</gene>
<sequence length="243" mass="27509">MTDLLLQAKTRLLEAELAFNQASDKLNIVMLRLEEAKKESAEAQKNFETKTLNYSLAIQHANTLELQPHLSEKALITANHDLDVAKKAYDAAQMSNQTQKSNSQTAFYAVVQAQATYDETKLELDGATYDYERILRERKLPLIGEDEFAEQDETPPENIDFLVNFLNQYPLPDYTQNNGITTDDATGIIYDSSIPFEKRPALDGPLPFENQPPIDKAASETLRTGHITWDFDSPNQPDNEMEH</sequence>
<dbReference type="Proteomes" id="UP000218689">
    <property type="component" value="Unassembled WGS sequence"/>
</dbReference>
<comment type="caution">
    <text evidence="2">The sequence shown here is derived from an EMBL/GenBank/DDBJ whole genome shotgun (WGS) entry which is preliminary data.</text>
</comment>
<dbReference type="EMBL" id="BEDT01000004">
    <property type="protein sequence ID" value="GAX47975.1"/>
    <property type="molecule type" value="Genomic_DNA"/>
</dbReference>
<keyword evidence="1" id="KW-0175">Coiled coil</keyword>
<accession>A0A224XEB1</accession>
<evidence type="ECO:0000256" key="1">
    <source>
        <dbReference type="SAM" id="Coils"/>
    </source>
</evidence>
<protein>
    <submittedName>
        <fullName evidence="2">Uncharacterized protein</fullName>
    </submittedName>
</protein>
<name>A0A224XEB1_9LACT</name>
<dbReference type="AlphaFoldDB" id="A0A224XEB1"/>
<evidence type="ECO:0000313" key="2">
    <source>
        <dbReference type="EMBL" id="GAX47975.1"/>
    </source>
</evidence>
<evidence type="ECO:0000313" key="3">
    <source>
        <dbReference type="Proteomes" id="UP000218689"/>
    </source>
</evidence>
<dbReference type="OrthoDB" id="2242479at2"/>
<organism evidence="2 3">
    <name type="scientific">Pseudolactococcus reticulitermitis</name>
    <dbReference type="NCBI Taxonomy" id="2025039"/>
    <lineage>
        <taxon>Bacteria</taxon>
        <taxon>Bacillati</taxon>
        <taxon>Bacillota</taxon>
        <taxon>Bacilli</taxon>
        <taxon>Lactobacillales</taxon>
        <taxon>Streptococcaceae</taxon>
        <taxon>Pseudolactococcus</taxon>
    </lineage>
</organism>
<keyword evidence="3" id="KW-1185">Reference proteome</keyword>